<gene>
    <name evidence="1" type="ORF">SteCoe_20309</name>
</gene>
<accession>A0A1R2BS45</accession>
<protein>
    <submittedName>
        <fullName evidence="1">Uncharacterized protein</fullName>
    </submittedName>
</protein>
<name>A0A1R2BS45_9CILI</name>
<reference evidence="1 2" key="1">
    <citation type="submission" date="2016-11" db="EMBL/GenBank/DDBJ databases">
        <title>The macronuclear genome of Stentor coeruleus: a giant cell with tiny introns.</title>
        <authorList>
            <person name="Slabodnick M."/>
            <person name="Ruby J.G."/>
            <person name="Reiff S.B."/>
            <person name="Swart E.C."/>
            <person name="Gosai S."/>
            <person name="Prabakaran S."/>
            <person name="Witkowska E."/>
            <person name="Larue G.E."/>
            <person name="Fisher S."/>
            <person name="Freeman R.M."/>
            <person name="Gunawardena J."/>
            <person name="Chu W."/>
            <person name="Stover N.A."/>
            <person name="Gregory B.D."/>
            <person name="Nowacki M."/>
            <person name="Derisi J."/>
            <person name="Roy S.W."/>
            <person name="Marshall W.F."/>
            <person name="Sood P."/>
        </authorList>
    </citation>
    <scope>NUCLEOTIDE SEQUENCE [LARGE SCALE GENOMIC DNA]</scope>
    <source>
        <strain evidence="1">WM001</strain>
    </source>
</reference>
<dbReference type="Proteomes" id="UP000187209">
    <property type="component" value="Unassembled WGS sequence"/>
</dbReference>
<evidence type="ECO:0000313" key="1">
    <source>
        <dbReference type="EMBL" id="OMJ79633.1"/>
    </source>
</evidence>
<evidence type="ECO:0000313" key="2">
    <source>
        <dbReference type="Proteomes" id="UP000187209"/>
    </source>
</evidence>
<comment type="caution">
    <text evidence="1">The sequence shown here is derived from an EMBL/GenBank/DDBJ whole genome shotgun (WGS) entry which is preliminary data.</text>
</comment>
<dbReference type="AlphaFoldDB" id="A0A1R2BS45"/>
<dbReference type="EMBL" id="MPUH01000461">
    <property type="protein sequence ID" value="OMJ79633.1"/>
    <property type="molecule type" value="Genomic_DNA"/>
</dbReference>
<sequence length="127" mass="14640">MDDESWDFFCNNSPKLVKKQRPKTPINFIGYNKEEAFNKIQLITLSKPRLLQKVDIIKCDVRSSYRDKTSTPVIRKIKSKATIKPIKDVTIRGSKDIVKKRLSPIRISKQSDILIKKVSGRVLKKGL</sequence>
<keyword evidence="2" id="KW-1185">Reference proteome</keyword>
<organism evidence="1 2">
    <name type="scientific">Stentor coeruleus</name>
    <dbReference type="NCBI Taxonomy" id="5963"/>
    <lineage>
        <taxon>Eukaryota</taxon>
        <taxon>Sar</taxon>
        <taxon>Alveolata</taxon>
        <taxon>Ciliophora</taxon>
        <taxon>Postciliodesmatophora</taxon>
        <taxon>Heterotrichea</taxon>
        <taxon>Heterotrichida</taxon>
        <taxon>Stentoridae</taxon>
        <taxon>Stentor</taxon>
    </lineage>
</organism>
<proteinExistence type="predicted"/>